<reference evidence="3" key="1">
    <citation type="submission" date="2021-02" db="EMBL/GenBank/DDBJ databases">
        <authorList>
            <person name="Nowell W R."/>
        </authorList>
    </citation>
    <scope>NUCLEOTIDE SEQUENCE</scope>
    <source>
        <strain evidence="3">Ploen Becks lab</strain>
    </source>
</reference>
<comment type="caution">
    <text evidence="3">The sequence shown here is derived from an EMBL/GenBank/DDBJ whole genome shotgun (WGS) entry which is preliminary data.</text>
</comment>
<dbReference type="PANTHER" id="PTHR20946">
    <property type="entry name" value="SANT AND BTB DOMAIN REGULATOR OF CLASS SWITCH RECOMBINATION"/>
    <property type="match status" value="1"/>
</dbReference>
<dbReference type="Proteomes" id="UP000663879">
    <property type="component" value="Unassembled WGS sequence"/>
</dbReference>
<dbReference type="EMBL" id="CAJNOC010002166">
    <property type="protein sequence ID" value="CAF0916462.1"/>
    <property type="molecule type" value="Genomic_DNA"/>
</dbReference>
<sequence length="774" mass="89869">MSSGSLDNLSLQRKQNIFGTALNDYLFQNVLLKSQRDKLLILNDLHLKQFSTIFSNLPFDIIKKSFENLCSTQQLLIINKKYFMASKTTPKKQRKSLKIKKSDSLDTQESISSSKSSKTYHKRPNSAQSTLLLNDTSHLVISNSNQIVIHVCDEAKRLKQDFTCPRELLMAEMKYFSYNLNVNLGKTNGSGAHAHSSISQSALSKKTLDEIDISVHCDINIFDWLMRYVKRNHPHLNEKTIAGKTNLDEKNNFILYNKENKLKYLEPKLEFSNCISILLSSDFLLMEDLIDKCIVFIAKNLGHVLQVPCVMSGISEPLLVKLAACVHTSKLLDVHDRKDKLKTKLYQRKLEFMFDLDKFKSCFTNSKILNEWKRNKFCYDLGDSLQEDNYLNFLYELENDASSLFKCKLCSRLMTKKESFNLKCQLAILSKHGEYIYLHVPDEKLDLTKLLLLFKEKLKSWQNVYWFVWCLIKMFKCKNCNEWFRLLEMNKCRLNSNTSCNVHDAQTSDTICTCIHSDHVIDIQAAFLTYSKSLIVTEASPFESPELKFNKYIQYILEIFEKNRDLVLNGPELNNEENTGKNFVEILEDVLKLESQGKDLITNVSKNSKLLTSPMSHQNVMNNYFIDSITGKQIALVDRTFLNMIKVSNIEILGSNDLKSYLNLVNRIDPVNIFNCLEVFSWLRSEFKMKWELNKPIRFNQDNQREDDLKRFREISSFIIKNKLSEENSKPLNLKSPLALLMSNISNNNVNLNIVNNFNGGIYCRVENQWKHKI</sequence>
<organism evidence="3 4">
    <name type="scientific">Brachionus calyciflorus</name>
    <dbReference type="NCBI Taxonomy" id="104777"/>
    <lineage>
        <taxon>Eukaryota</taxon>
        <taxon>Metazoa</taxon>
        <taxon>Spiralia</taxon>
        <taxon>Gnathifera</taxon>
        <taxon>Rotifera</taxon>
        <taxon>Eurotatoria</taxon>
        <taxon>Monogononta</taxon>
        <taxon>Pseudotrocha</taxon>
        <taxon>Ploima</taxon>
        <taxon>Brachionidae</taxon>
        <taxon>Brachionus</taxon>
    </lineage>
</organism>
<feature type="region of interest" description="Disordered" evidence="1">
    <location>
        <begin position="93"/>
        <end position="125"/>
    </location>
</feature>
<name>A0A814AMT1_9BILA</name>
<evidence type="ECO:0000313" key="4">
    <source>
        <dbReference type="Proteomes" id="UP000663879"/>
    </source>
</evidence>
<keyword evidence="4" id="KW-1185">Reference proteome</keyword>
<feature type="domain" description="SANT and BTB" evidence="2">
    <location>
        <begin position="147"/>
        <end position="294"/>
    </location>
</feature>
<dbReference type="PANTHER" id="PTHR20946:SF0">
    <property type="entry name" value="SANT AND BTB DOMAIN REGULATOR OF CLASS SWITCH RECOMBINATION"/>
    <property type="match status" value="1"/>
</dbReference>
<protein>
    <recommendedName>
        <fullName evidence="2">SANT and BTB domain-containing protein</fullName>
    </recommendedName>
</protein>
<dbReference type="AlphaFoldDB" id="A0A814AMT1"/>
<dbReference type="InterPro" id="IPR021777">
    <property type="entry name" value="SANBR_BTB"/>
</dbReference>
<proteinExistence type="predicted"/>
<evidence type="ECO:0000259" key="2">
    <source>
        <dbReference type="Pfam" id="PF11822"/>
    </source>
</evidence>
<dbReference type="OrthoDB" id="550012at2759"/>
<dbReference type="InterPro" id="IPR045902">
    <property type="entry name" value="SANBR-like"/>
</dbReference>
<gene>
    <name evidence="3" type="ORF">OXX778_LOCUS12173</name>
</gene>
<evidence type="ECO:0000313" key="3">
    <source>
        <dbReference type="EMBL" id="CAF0916462.1"/>
    </source>
</evidence>
<dbReference type="Pfam" id="PF11822">
    <property type="entry name" value="BTB_SANBR"/>
    <property type="match status" value="1"/>
</dbReference>
<accession>A0A814AMT1</accession>
<evidence type="ECO:0000256" key="1">
    <source>
        <dbReference type="SAM" id="MobiDB-lite"/>
    </source>
</evidence>